<evidence type="ECO:0000313" key="2">
    <source>
        <dbReference type="EMBL" id="TDL08414.1"/>
    </source>
</evidence>
<evidence type="ECO:0000313" key="3">
    <source>
        <dbReference type="Proteomes" id="UP000034150"/>
    </source>
</evidence>
<sequence>MTEDTWNHRDLPVLRAVVDIYERTGRSIKPRQIEQECGFDEETVQRALRVLNREPYFEKVSGAFGGLILLVGAPTADPLRVAGQWPTPENQLERMVAALEAAADDEGRDDEERGRFRQAILALRGAAYQVAIGALGGAGGNMITG</sequence>
<reference evidence="1 3" key="1">
    <citation type="submission" date="2015-04" db="EMBL/GenBank/DDBJ databases">
        <title>Genome sequence of Mycobacterium obuense UC1.</title>
        <authorList>
            <person name="Greninger A.L."/>
            <person name="Cunningham G."/>
            <person name="Chiu C.Y."/>
            <person name="Miller S."/>
        </authorList>
    </citation>
    <scope>NUCLEOTIDE SEQUENCE [LARGE SCALE GENOMIC DNA]</scope>
    <source>
        <strain evidence="1 3">UC1</strain>
    </source>
</reference>
<proteinExistence type="predicted"/>
<dbReference type="Proteomes" id="UP000034150">
    <property type="component" value="Unassembled WGS sequence"/>
</dbReference>
<dbReference type="RefSeq" id="WP_046363425.1">
    <property type="nucleotide sequence ID" value="NZ_CALTXN010000003.1"/>
</dbReference>
<reference evidence="2 4" key="2">
    <citation type="submission" date="2019-01" db="EMBL/GenBank/DDBJ databases">
        <title>High-quality-draft genome sequences of five non-tuberculosis mycobacteriaceae isolated from a nosocomial environment.</title>
        <authorList>
            <person name="Tiago I."/>
            <person name="Alarico S."/>
            <person name="Pereira S.G."/>
            <person name="Coelho C."/>
            <person name="Maranha A."/>
            <person name="Empadinhas N."/>
        </authorList>
    </citation>
    <scope>NUCLEOTIDE SEQUENCE [LARGE SCALE GENOMIC DNA]</scope>
    <source>
        <strain evidence="2 4">22DIII</strain>
    </source>
</reference>
<dbReference type="EMBL" id="SDLP01000003">
    <property type="protein sequence ID" value="TDL08414.1"/>
    <property type="molecule type" value="Genomic_DNA"/>
</dbReference>
<dbReference type="AlphaFoldDB" id="A0A0M2K314"/>
<organism evidence="1 3">
    <name type="scientific">Mycolicibacterium obuense</name>
    <dbReference type="NCBI Taxonomy" id="1807"/>
    <lineage>
        <taxon>Bacteria</taxon>
        <taxon>Bacillati</taxon>
        <taxon>Actinomycetota</taxon>
        <taxon>Actinomycetes</taxon>
        <taxon>Mycobacteriales</taxon>
        <taxon>Mycobacteriaceae</taxon>
        <taxon>Mycolicibacterium</taxon>
    </lineage>
</organism>
<name>A0A0M2K314_9MYCO</name>
<dbReference type="Proteomes" id="UP000294952">
    <property type="component" value="Unassembled WGS sequence"/>
</dbReference>
<dbReference type="PATRIC" id="fig|1807.13.peg.3764"/>
<dbReference type="OrthoDB" id="4872000at2"/>
<dbReference type="EMBL" id="LAUZ02000046">
    <property type="protein sequence ID" value="KKF01617.1"/>
    <property type="molecule type" value="Genomic_DNA"/>
</dbReference>
<evidence type="ECO:0000313" key="4">
    <source>
        <dbReference type="Proteomes" id="UP000294952"/>
    </source>
</evidence>
<keyword evidence="3" id="KW-1185">Reference proteome</keyword>
<protein>
    <submittedName>
        <fullName evidence="1">Uncharacterized protein</fullName>
    </submittedName>
</protein>
<comment type="caution">
    <text evidence="1">The sequence shown here is derived from an EMBL/GenBank/DDBJ whole genome shotgun (WGS) entry which is preliminary data.</text>
</comment>
<accession>A0A0M2K314</accession>
<gene>
    <name evidence="2" type="ORF">EUA04_13295</name>
    <name evidence="1" type="ORF">WN67_12680</name>
</gene>
<evidence type="ECO:0000313" key="1">
    <source>
        <dbReference type="EMBL" id="KKF01617.1"/>
    </source>
</evidence>